<evidence type="ECO:0000313" key="3">
    <source>
        <dbReference type="Proteomes" id="UP000000549"/>
    </source>
</evidence>
<keyword evidence="1" id="KW-0472">Membrane</keyword>
<proteinExistence type="predicted"/>
<evidence type="ECO:0000313" key="2">
    <source>
        <dbReference type="EMBL" id="ABP00369.1"/>
    </source>
</evidence>
<dbReference type="STRING" id="262723.MS53_0693"/>
<dbReference type="AlphaFoldDB" id="A4Q7Z7"/>
<dbReference type="HOGENOM" id="CLU_2343701_0_0_14"/>
<name>A4Q7Z7_MYCS5</name>
<protein>
    <submittedName>
        <fullName evidence="2">Uncharacterized protein</fullName>
    </submittedName>
</protein>
<keyword evidence="1" id="KW-1133">Transmembrane helix</keyword>
<organism evidence="2 3">
    <name type="scientific">Mycoplasmopsis synoviae (strain 53)</name>
    <name type="common">Mycoplasma synoviae</name>
    <dbReference type="NCBI Taxonomy" id="262723"/>
    <lineage>
        <taxon>Bacteria</taxon>
        <taxon>Bacillati</taxon>
        <taxon>Mycoplasmatota</taxon>
        <taxon>Mycoplasmoidales</taxon>
        <taxon>Metamycoplasmataceae</taxon>
        <taxon>Mycoplasmopsis</taxon>
    </lineage>
</organism>
<feature type="transmembrane region" description="Helical" evidence="1">
    <location>
        <begin position="48"/>
        <end position="71"/>
    </location>
</feature>
<reference evidence="2 3" key="1">
    <citation type="journal article" date="2005" name="J. Bacteriol.">
        <title>Swine and poultry pathogens: the complete genome sequences of two strains of Mycoplasma hyopneumoniae and a strain of Mycoplasma synoviae.</title>
        <authorList>
            <person name="Vasconcelos A.T."/>
            <person name="Ferreira H.B."/>
            <person name="Bizarro C.V."/>
            <person name="Bonatto S.L."/>
            <person name="Carvalho M.O."/>
            <person name="Pinto P.M."/>
            <person name="Almeida D.F."/>
            <person name="Almeida L.G."/>
            <person name="Almeida R."/>
            <person name="Alves-Filho L."/>
            <person name="Assuncao E.N."/>
            <person name="Azevedo V.A."/>
            <person name="Bogo M.R."/>
            <person name="Brigido M.M."/>
            <person name="Brocchi M."/>
            <person name="Burity H.A."/>
            <person name="Camargo A.A."/>
            <person name="Camargo S.S."/>
            <person name="Carepo M.S."/>
            <person name="Carraro D.M."/>
            <person name="de Mattos Cascardo J.C."/>
            <person name="Castro L.A."/>
            <person name="Cavalcanti G."/>
            <person name="Chemale G."/>
            <person name="Collevatti R.G."/>
            <person name="Cunha C.W."/>
            <person name="Dallagiovanna B."/>
            <person name="Dambros B.P."/>
            <person name="Dellagostin O.A."/>
            <person name="Falcao C."/>
            <person name="Fantinatti-Garboggini F."/>
            <person name="Felipe M.S."/>
            <person name="Fiorentin L."/>
            <person name="Franco G.R."/>
            <person name="Freitas N.S."/>
            <person name="Frias D."/>
            <person name="Grangeiro T.B."/>
            <person name="Grisard E.C."/>
            <person name="Guimaraes C.T."/>
            <person name="Hungria M."/>
            <person name="Jardim S.N."/>
            <person name="Krieger M.A."/>
            <person name="Laurino J.P."/>
            <person name="Lima L.F."/>
            <person name="Lopes M.I."/>
            <person name="Loreto E.L."/>
            <person name="Madeira H.M."/>
            <person name="Manfio G.P."/>
            <person name="Maranhao A.Q."/>
            <person name="Martinkovics C.T."/>
            <person name="Medeiros S.R."/>
            <person name="Moreira M.A."/>
            <person name="Neiva M."/>
            <person name="Ramalho-Neto C.E."/>
            <person name="Nicolas M.F."/>
            <person name="Oliveira S.C."/>
            <person name="Paixao R.F."/>
            <person name="Pedrosa F.O."/>
            <person name="Pena S.D."/>
            <person name="Pereira M."/>
            <person name="Pereira-Ferrari L."/>
            <person name="Piffer I."/>
            <person name="Pinto L.S."/>
            <person name="Potrich D.P."/>
            <person name="Salim A.C."/>
            <person name="Santos F.R."/>
            <person name="Schmitt R."/>
            <person name="Schneider M.P."/>
            <person name="Schrank A."/>
            <person name="Schrank I.S."/>
            <person name="Schuck A.F."/>
            <person name="Seuanez H.N."/>
            <person name="Silva D.W."/>
            <person name="Silva R."/>
            <person name="Silva S.C."/>
            <person name="Soares C.M."/>
            <person name="Souza K.R."/>
            <person name="Souza R.C."/>
            <person name="Staats C.C."/>
            <person name="Steffens M.B."/>
            <person name="Teixeira S.M."/>
            <person name="Urmenyi T.P."/>
            <person name="Vainstein M.H."/>
            <person name="Zuccherato L.W."/>
            <person name="Simpson A.J."/>
            <person name="Zaha A."/>
        </authorList>
    </citation>
    <scope>NUCLEOTIDE SEQUENCE [LARGE SCALE GENOMIC DNA]</scope>
    <source>
        <strain evidence="2 3">53</strain>
    </source>
</reference>
<keyword evidence="3" id="KW-1185">Reference proteome</keyword>
<dbReference type="KEGG" id="msy:MS53_0693"/>
<dbReference type="EMBL" id="AE017245">
    <property type="protein sequence ID" value="ABP00369.1"/>
    <property type="molecule type" value="Genomic_DNA"/>
</dbReference>
<evidence type="ECO:0000256" key="1">
    <source>
        <dbReference type="SAM" id="Phobius"/>
    </source>
</evidence>
<keyword evidence="1" id="KW-0812">Transmembrane</keyword>
<dbReference type="Proteomes" id="UP000000549">
    <property type="component" value="Chromosome"/>
</dbReference>
<sequence length="97" mass="10791">MPSLEFGPLKVKAVDESSTGLITVTELVVTPSGTAIAKITPTDNSDSVAIAAFLRVAWLFDTFFIFLFSWISFFSLKRSKNVFCLFAINWPLHNKSE</sequence>
<gene>
    <name evidence="2" type="ordered locus">MS53_0693</name>
</gene>
<accession>A4Q7Z7</accession>